<evidence type="ECO:0000259" key="2">
    <source>
        <dbReference type="Pfam" id="PF02517"/>
    </source>
</evidence>
<evidence type="ECO:0000313" key="4">
    <source>
        <dbReference type="Proteomes" id="UP000177583"/>
    </source>
</evidence>
<feature type="transmembrane region" description="Helical" evidence="1">
    <location>
        <begin position="138"/>
        <end position="163"/>
    </location>
</feature>
<protein>
    <recommendedName>
        <fullName evidence="2">CAAX prenyl protease 2/Lysostaphin resistance protein A-like domain-containing protein</fullName>
    </recommendedName>
</protein>
<keyword evidence="1" id="KW-1133">Transmembrane helix</keyword>
<keyword evidence="1" id="KW-0812">Transmembrane</keyword>
<dbReference type="EMBL" id="MFNF01000025">
    <property type="protein sequence ID" value="OGH02107.1"/>
    <property type="molecule type" value="Genomic_DNA"/>
</dbReference>
<dbReference type="GO" id="GO:0080120">
    <property type="term" value="P:CAAX-box protein maturation"/>
    <property type="evidence" value="ECO:0007669"/>
    <property type="project" value="UniProtKB-ARBA"/>
</dbReference>
<sequence>MSPEGLSLRGYFQESRHPFYGAMVALVMFLAYEILLVAEPFGPGGRIRNAPEAWVRFLFYSLGVAPQHLTFVMITFSLLALPWFYRGKGQVYPKVFFWLLLEAMAWGAVSGVVIHWVLGKLFFSAAPHGARVMTELGLAVGAGLFEELFFRVILTSGLIYLGVKWFKSRWVATVLAVLLASFFFSLTHYLGSLGDAFELYSFLFRFLGGLWFTSLYAARGFALVALSHACYDIFLVLT</sequence>
<feature type="transmembrane region" description="Helical" evidence="1">
    <location>
        <begin position="58"/>
        <end position="84"/>
    </location>
</feature>
<keyword evidence="1" id="KW-0472">Membrane</keyword>
<reference evidence="3 4" key="1">
    <citation type="journal article" date="2016" name="Nat. Commun.">
        <title>Thousands of microbial genomes shed light on interconnected biogeochemical processes in an aquifer system.</title>
        <authorList>
            <person name="Anantharaman K."/>
            <person name="Brown C.T."/>
            <person name="Hug L.A."/>
            <person name="Sharon I."/>
            <person name="Castelle C.J."/>
            <person name="Probst A.J."/>
            <person name="Thomas B.C."/>
            <person name="Singh A."/>
            <person name="Wilkins M.J."/>
            <person name="Karaoz U."/>
            <person name="Brodie E.L."/>
            <person name="Williams K.H."/>
            <person name="Hubbard S.S."/>
            <person name="Banfield J.F."/>
        </authorList>
    </citation>
    <scope>NUCLEOTIDE SEQUENCE [LARGE SCALE GENOMIC DNA]</scope>
</reference>
<proteinExistence type="predicted"/>
<feature type="domain" description="CAAX prenyl protease 2/Lysostaphin resistance protein A-like" evidence="2">
    <location>
        <begin position="136"/>
        <end position="233"/>
    </location>
</feature>
<gene>
    <name evidence="3" type="ORF">A2557_05360</name>
</gene>
<dbReference type="Proteomes" id="UP000177583">
    <property type="component" value="Unassembled WGS sequence"/>
</dbReference>
<organism evidence="3 4">
    <name type="scientific">Candidatus Lambdaproteobacteria bacterium RIFOXYD2_FULL_56_26</name>
    <dbReference type="NCBI Taxonomy" id="1817773"/>
    <lineage>
        <taxon>Bacteria</taxon>
        <taxon>Pseudomonadati</taxon>
        <taxon>Pseudomonadota</taxon>
        <taxon>Candidatus Lambdaproteobacteria</taxon>
    </lineage>
</organism>
<feature type="transmembrane region" description="Helical" evidence="1">
    <location>
        <begin position="210"/>
        <end position="237"/>
    </location>
</feature>
<evidence type="ECO:0000256" key="1">
    <source>
        <dbReference type="SAM" id="Phobius"/>
    </source>
</evidence>
<feature type="transmembrane region" description="Helical" evidence="1">
    <location>
        <begin position="20"/>
        <end position="38"/>
    </location>
</feature>
<dbReference type="GO" id="GO:0004175">
    <property type="term" value="F:endopeptidase activity"/>
    <property type="evidence" value="ECO:0007669"/>
    <property type="project" value="UniProtKB-ARBA"/>
</dbReference>
<dbReference type="Pfam" id="PF02517">
    <property type="entry name" value="Rce1-like"/>
    <property type="match status" value="1"/>
</dbReference>
<name>A0A1F6GVE4_9PROT</name>
<feature type="transmembrane region" description="Helical" evidence="1">
    <location>
        <begin position="96"/>
        <end position="118"/>
    </location>
</feature>
<comment type="caution">
    <text evidence="3">The sequence shown here is derived from an EMBL/GenBank/DDBJ whole genome shotgun (WGS) entry which is preliminary data.</text>
</comment>
<dbReference type="AlphaFoldDB" id="A0A1F6GVE4"/>
<evidence type="ECO:0000313" key="3">
    <source>
        <dbReference type="EMBL" id="OGH02107.1"/>
    </source>
</evidence>
<dbReference type="InterPro" id="IPR003675">
    <property type="entry name" value="Rce1/LyrA-like_dom"/>
</dbReference>
<accession>A0A1F6GVE4</accession>
<feature type="transmembrane region" description="Helical" evidence="1">
    <location>
        <begin position="170"/>
        <end position="190"/>
    </location>
</feature>